<protein>
    <recommendedName>
        <fullName evidence="3">Phage protein</fullName>
    </recommendedName>
</protein>
<reference evidence="2" key="1">
    <citation type="journal article" date="2019" name="Int. J. Syst. Evol. Microbiol.">
        <title>The Global Catalogue of Microorganisms (GCM) 10K type strain sequencing project: providing services to taxonomists for standard genome sequencing and annotation.</title>
        <authorList>
            <consortium name="The Broad Institute Genomics Platform"/>
            <consortium name="The Broad Institute Genome Sequencing Center for Infectious Disease"/>
            <person name="Wu L."/>
            <person name="Ma J."/>
        </authorList>
    </citation>
    <scope>NUCLEOTIDE SEQUENCE [LARGE SCALE GENOMIC DNA]</scope>
    <source>
        <strain evidence="2">CCM 4175</strain>
    </source>
</reference>
<evidence type="ECO:0008006" key="3">
    <source>
        <dbReference type="Google" id="ProtNLM"/>
    </source>
</evidence>
<dbReference type="EMBL" id="BMCB01000010">
    <property type="protein sequence ID" value="GGA93308.1"/>
    <property type="molecule type" value="Genomic_DNA"/>
</dbReference>
<evidence type="ECO:0000313" key="1">
    <source>
        <dbReference type="EMBL" id="GGA93308.1"/>
    </source>
</evidence>
<keyword evidence="2" id="KW-1185">Reference proteome</keyword>
<comment type="caution">
    <text evidence="1">The sequence shown here is derived from an EMBL/GenBank/DDBJ whole genome shotgun (WGS) entry which is preliminary data.</text>
</comment>
<proteinExistence type="predicted"/>
<name>A0ABQ1HX14_9STAP</name>
<dbReference type="Proteomes" id="UP000652995">
    <property type="component" value="Unassembled WGS sequence"/>
</dbReference>
<evidence type="ECO:0000313" key="2">
    <source>
        <dbReference type="Proteomes" id="UP000652995"/>
    </source>
</evidence>
<accession>A0ABQ1HX14</accession>
<organism evidence="1 2">
    <name type="scientific">Staphylococcus muscae</name>
    <dbReference type="NCBI Taxonomy" id="1294"/>
    <lineage>
        <taxon>Bacteria</taxon>
        <taxon>Bacillati</taxon>
        <taxon>Bacillota</taxon>
        <taxon>Bacilli</taxon>
        <taxon>Bacillales</taxon>
        <taxon>Staphylococcaceae</taxon>
        <taxon>Staphylococcus</taxon>
    </lineage>
</organism>
<sequence>MKNTFLTLTVIVIILMTYRLYLRFTANDEVDSDEVFNEYDHIDLNRIRAEVSG</sequence>
<gene>
    <name evidence="1" type="ORF">GCM10007183_16880</name>
</gene>